<keyword evidence="13" id="KW-0460">Magnesium</keyword>
<dbReference type="OrthoDB" id="9784786at2"/>
<dbReference type="GO" id="GO:0047443">
    <property type="term" value="F:4-hydroxy-4-methyl-2-oxoglutarate aldolase activity"/>
    <property type="evidence" value="ECO:0007669"/>
    <property type="project" value="UniProtKB-EC"/>
</dbReference>
<dbReference type="Proteomes" id="UP000267430">
    <property type="component" value="Unassembled WGS sequence"/>
</dbReference>
<evidence type="ECO:0000256" key="10">
    <source>
        <dbReference type="ARBA" id="ARBA00030169"/>
    </source>
</evidence>
<evidence type="ECO:0000256" key="12">
    <source>
        <dbReference type="ARBA" id="ARBA00047973"/>
    </source>
</evidence>
<evidence type="ECO:0000313" key="15">
    <source>
        <dbReference type="Proteomes" id="UP000267430"/>
    </source>
</evidence>
<dbReference type="PANTHER" id="PTHR33254:SF4">
    <property type="entry name" value="4-HYDROXY-4-METHYL-2-OXOGLUTARATE ALDOLASE 3-RELATED"/>
    <property type="match status" value="1"/>
</dbReference>
<dbReference type="RefSeq" id="WP_126863699.1">
    <property type="nucleotide sequence ID" value="NZ_JAUSTX010000005.1"/>
</dbReference>
<dbReference type="GO" id="GO:0046872">
    <property type="term" value="F:metal ion binding"/>
    <property type="evidence" value="ECO:0007669"/>
    <property type="project" value="UniProtKB-KW"/>
</dbReference>
<evidence type="ECO:0000256" key="6">
    <source>
        <dbReference type="ARBA" id="ARBA00012947"/>
    </source>
</evidence>
<evidence type="ECO:0000256" key="13">
    <source>
        <dbReference type="PIRSR" id="PIRSR605493-1"/>
    </source>
</evidence>
<comment type="cofactor">
    <cofactor evidence="13">
        <name>Mg(2+)</name>
        <dbReference type="ChEBI" id="CHEBI:18420"/>
    </cofactor>
</comment>
<comment type="catalytic activity">
    <reaction evidence="1">
        <text>4-hydroxy-4-methyl-2-oxoglutarate = 2 pyruvate</text>
        <dbReference type="Rhea" id="RHEA:22748"/>
        <dbReference type="ChEBI" id="CHEBI:15361"/>
        <dbReference type="ChEBI" id="CHEBI:58276"/>
        <dbReference type="EC" id="4.1.3.17"/>
    </reaction>
</comment>
<dbReference type="EC" id="4.1.3.17" evidence="5"/>
<comment type="caution">
    <text evidence="14">The sequence shown here is derived from an EMBL/GenBank/DDBJ whole genome shotgun (WGS) entry which is preliminary data.</text>
</comment>
<evidence type="ECO:0000313" key="14">
    <source>
        <dbReference type="EMBL" id="RUQ30914.1"/>
    </source>
</evidence>
<dbReference type="PANTHER" id="PTHR33254">
    <property type="entry name" value="4-HYDROXY-4-METHYL-2-OXOGLUTARATE ALDOLASE 3-RELATED"/>
    <property type="match status" value="1"/>
</dbReference>
<dbReference type="CDD" id="cd16841">
    <property type="entry name" value="RraA_family"/>
    <property type="match status" value="1"/>
</dbReference>
<comment type="similarity">
    <text evidence="3">Belongs to the class II aldolase/RraA-like family.</text>
</comment>
<dbReference type="SUPFAM" id="SSF89562">
    <property type="entry name" value="RraA-like"/>
    <property type="match status" value="1"/>
</dbReference>
<name>A0A433HRN2_9BACI</name>
<dbReference type="AlphaFoldDB" id="A0A433HRN2"/>
<comment type="subunit">
    <text evidence="4">Homotrimer.</text>
</comment>
<evidence type="ECO:0000256" key="5">
    <source>
        <dbReference type="ARBA" id="ARBA00012213"/>
    </source>
</evidence>
<dbReference type="Pfam" id="PF03737">
    <property type="entry name" value="RraA-like"/>
    <property type="match status" value="1"/>
</dbReference>
<dbReference type="EMBL" id="RYZZ01000006">
    <property type="protein sequence ID" value="RUQ30914.1"/>
    <property type="molecule type" value="Genomic_DNA"/>
</dbReference>
<evidence type="ECO:0000256" key="9">
    <source>
        <dbReference type="ARBA" id="ARBA00029596"/>
    </source>
</evidence>
<dbReference type="NCBIfam" id="NF004850">
    <property type="entry name" value="PRK06201.1"/>
    <property type="match status" value="1"/>
</dbReference>
<dbReference type="GO" id="GO:0008948">
    <property type="term" value="F:oxaloacetate decarboxylase activity"/>
    <property type="evidence" value="ECO:0007669"/>
    <property type="project" value="UniProtKB-EC"/>
</dbReference>
<evidence type="ECO:0000256" key="8">
    <source>
        <dbReference type="ARBA" id="ARBA00025046"/>
    </source>
</evidence>
<dbReference type="InterPro" id="IPR036704">
    <property type="entry name" value="RraA/RraA-like_sf"/>
</dbReference>
<dbReference type="InterPro" id="IPR005493">
    <property type="entry name" value="RraA/RraA-like"/>
</dbReference>
<feature type="binding site" evidence="13">
    <location>
        <position position="120"/>
    </location>
    <ligand>
        <name>Mg(2+)</name>
        <dbReference type="ChEBI" id="CHEBI:18420"/>
    </ligand>
</feature>
<organism evidence="14 15">
    <name type="scientific">Peribacillus cavernae</name>
    <dbReference type="NCBI Taxonomy" id="1674310"/>
    <lineage>
        <taxon>Bacteria</taxon>
        <taxon>Bacillati</taxon>
        <taxon>Bacillota</taxon>
        <taxon>Bacilli</taxon>
        <taxon>Bacillales</taxon>
        <taxon>Bacillaceae</taxon>
        <taxon>Peribacillus</taxon>
    </lineage>
</organism>
<evidence type="ECO:0000256" key="2">
    <source>
        <dbReference type="ARBA" id="ARBA00001968"/>
    </source>
</evidence>
<protein>
    <recommendedName>
        <fullName evidence="7">Putative 4-hydroxy-4-methyl-2-oxoglutarate aldolase</fullName>
        <ecNumber evidence="6">4.1.1.112</ecNumber>
        <ecNumber evidence="5">4.1.3.17</ecNumber>
    </recommendedName>
    <alternativeName>
        <fullName evidence="11">Oxaloacetate decarboxylase</fullName>
    </alternativeName>
    <alternativeName>
        <fullName evidence="9">Regulator of ribonuclease activity homolog</fullName>
    </alternativeName>
    <alternativeName>
        <fullName evidence="10">RraA-like protein</fullName>
    </alternativeName>
</protein>
<keyword evidence="13" id="KW-0479">Metal-binding</keyword>
<dbReference type="Gene3D" id="3.50.30.40">
    <property type="entry name" value="Ribonuclease E inhibitor RraA/RraA-like"/>
    <property type="match status" value="1"/>
</dbReference>
<sequence length="236" mass="25735">MDFGFRIFPVEKRVDKRIVEQFRNVVTPHISDNMSRLQGASCELRPYHKEGKLSGTAITVKTRPGDNLMVHKAIDMAQPGEVIVVDAGGDTTNAIVGEIMQRIAKKNGIAGFIINGAIRDTLAFKNDTFPIYAKGVTHRGPYKDGPGEINVPISLNGMIINPGDLIVGDEDGLVVIPVEDAEEILAKVQKQAQKEEEIFQSIEAGTVDRSWVDLTLQEKGCKGLDTSTFISSEGSQ</sequence>
<feature type="binding site" evidence="13">
    <location>
        <begin position="97"/>
        <end position="100"/>
    </location>
    <ligand>
        <name>substrate</name>
    </ligand>
</feature>
<dbReference type="EC" id="4.1.1.112" evidence="6"/>
<comment type="catalytic activity">
    <reaction evidence="12">
        <text>oxaloacetate + H(+) = pyruvate + CO2</text>
        <dbReference type="Rhea" id="RHEA:15641"/>
        <dbReference type="ChEBI" id="CHEBI:15361"/>
        <dbReference type="ChEBI" id="CHEBI:15378"/>
        <dbReference type="ChEBI" id="CHEBI:16452"/>
        <dbReference type="ChEBI" id="CHEBI:16526"/>
        <dbReference type="EC" id="4.1.1.112"/>
    </reaction>
</comment>
<reference evidence="14 15" key="1">
    <citation type="submission" date="2018-12" db="EMBL/GenBank/DDBJ databases">
        <title>Bacillus chawlae sp. nov., Bacillus glennii sp. nov., and Bacillus saganii sp. nov. Isolated from the Vehicle Assembly Building at Kennedy Space Center where the Viking Spacecraft were Assembled.</title>
        <authorList>
            <person name="Seuylemezian A."/>
            <person name="Vaishampayan P."/>
        </authorList>
    </citation>
    <scope>NUCLEOTIDE SEQUENCE [LARGE SCALE GENOMIC DNA]</scope>
    <source>
        <strain evidence="14 15">L5</strain>
    </source>
</reference>
<evidence type="ECO:0000256" key="1">
    <source>
        <dbReference type="ARBA" id="ARBA00001342"/>
    </source>
</evidence>
<gene>
    <name evidence="14" type="ORF">ELQ35_04790</name>
</gene>
<comment type="cofactor">
    <cofactor evidence="2">
        <name>a divalent metal cation</name>
        <dbReference type="ChEBI" id="CHEBI:60240"/>
    </cofactor>
</comment>
<comment type="function">
    <text evidence="8">Catalyzes the aldol cleavage of 4-hydroxy-4-methyl-2-oxoglutarate (HMG) into 2 molecules of pyruvate. Also contains a secondary oxaloacetate (OAA) decarboxylase activity due to the common pyruvate enolate transition state formed following C-C bond cleavage in the retro-aldol and decarboxylation reactions.</text>
</comment>
<feature type="binding site" evidence="13">
    <location>
        <position position="119"/>
    </location>
    <ligand>
        <name>substrate</name>
    </ligand>
</feature>
<proteinExistence type="inferred from homology"/>
<evidence type="ECO:0000256" key="3">
    <source>
        <dbReference type="ARBA" id="ARBA00008621"/>
    </source>
</evidence>
<evidence type="ECO:0000256" key="4">
    <source>
        <dbReference type="ARBA" id="ARBA00011233"/>
    </source>
</evidence>
<evidence type="ECO:0000256" key="7">
    <source>
        <dbReference type="ARBA" id="ARBA00016549"/>
    </source>
</evidence>
<evidence type="ECO:0000256" key="11">
    <source>
        <dbReference type="ARBA" id="ARBA00032305"/>
    </source>
</evidence>
<accession>A0A433HRN2</accession>
<keyword evidence="15" id="KW-1185">Reference proteome</keyword>